<dbReference type="RefSeq" id="XP_001801116.1">
    <property type="nucleotide sequence ID" value="XM_001801064.1"/>
</dbReference>
<feature type="region of interest" description="Disordered" evidence="1">
    <location>
        <begin position="16"/>
        <end position="132"/>
    </location>
</feature>
<gene>
    <name evidence="2" type="ORF">SNOG_10858</name>
</gene>
<dbReference type="VEuPathDB" id="FungiDB:JI435_108580"/>
<name>Q0UBK6_PHANO</name>
<dbReference type="GeneID" id="5978024"/>
<feature type="compositionally biased region" description="Basic and acidic residues" evidence="1">
    <location>
        <begin position="77"/>
        <end position="87"/>
    </location>
</feature>
<dbReference type="EMBL" id="CH445342">
    <property type="protein sequence ID" value="EAT81357.1"/>
    <property type="molecule type" value="Genomic_DNA"/>
</dbReference>
<dbReference type="HOGENOM" id="CLU_1200212_0_0_1"/>
<protein>
    <submittedName>
        <fullName evidence="2">Uncharacterized protein</fullName>
    </submittedName>
</protein>
<dbReference type="InParanoid" id="Q0UBK6"/>
<proteinExistence type="predicted"/>
<organism evidence="2 3">
    <name type="scientific">Phaeosphaeria nodorum (strain SN15 / ATCC MYA-4574 / FGSC 10173)</name>
    <name type="common">Glume blotch fungus</name>
    <name type="synonym">Parastagonospora nodorum</name>
    <dbReference type="NCBI Taxonomy" id="321614"/>
    <lineage>
        <taxon>Eukaryota</taxon>
        <taxon>Fungi</taxon>
        <taxon>Dikarya</taxon>
        <taxon>Ascomycota</taxon>
        <taxon>Pezizomycotina</taxon>
        <taxon>Dothideomycetes</taxon>
        <taxon>Pleosporomycetidae</taxon>
        <taxon>Pleosporales</taxon>
        <taxon>Pleosporineae</taxon>
        <taxon>Phaeosphaeriaceae</taxon>
        <taxon>Parastagonospora</taxon>
    </lineage>
</organism>
<accession>Q0UBK6</accession>
<feature type="compositionally biased region" description="Polar residues" evidence="1">
    <location>
        <begin position="100"/>
        <end position="109"/>
    </location>
</feature>
<sequence>MNSFSNFDLSSWVTDHFGNLVTSPPTPQPTPPAAKRGPGRPRTNPLPDPNVPRRSRGRPSGAKDTFKRIGRNQKAILSKEERLERNRTQQRASLKRTREAQNLTPPSSHEVQDLTLSEDEQSEATPISSPNAAWEDELLREFFSLRSPPPPTHPHHISPEEASLTPADFAALNNGLSGATYTNPFSSSLAFQDDTELEEDLTEAEQDGNDGGSGGVAHFGFLLCDVLVGFG</sequence>
<feature type="compositionally biased region" description="Low complexity" evidence="1">
    <location>
        <begin position="33"/>
        <end position="43"/>
    </location>
</feature>
<evidence type="ECO:0000313" key="3">
    <source>
        <dbReference type="Proteomes" id="UP000001055"/>
    </source>
</evidence>
<dbReference type="KEGG" id="pno:SNOG_10858"/>
<evidence type="ECO:0000313" key="2">
    <source>
        <dbReference type="EMBL" id="EAT81357.1"/>
    </source>
</evidence>
<reference evidence="3" key="1">
    <citation type="journal article" date="2007" name="Plant Cell">
        <title>Dothideomycete-plant interactions illuminated by genome sequencing and EST analysis of the wheat pathogen Stagonospora nodorum.</title>
        <authorList>
            <person name="Hane J.K."/>
            <person name="Lowe R.G."/>
            <person name="Solomon P.S."/>
            <person name="Tan K.C."/>
            <person name="Schoch C.L."/>
            <person name="Spatafora J.W."/>
            <person name="Crous P.W."/>
            <person name="Kodira C."/>
            <person name="Birren B.W."/>
            <person name="Galagan J.E."/>
            <person name="Torriani S.F."/>
            <person name="McDonald B.A."/>
            <person name="Oliver R.P."/>
        </authorList>
    </citation>
    <scope>NUCLEOTIDE SEQUENCE [LARGE SCALE GENOMIC DNA]</scope>
    <source>
        <strain evidence="3">SN15 / ATCC MYA-4574 / FGSC 10173</strain>
    </source>
</reference>
<feature type="region of interest" description="Disordered" evidence="1">
    <location>
        <begin position="144"/>
        <end position="166"/>
    </location>
</feature>
<dbReference type="Proteomes" id="UP000001055">
    <property type="component" value="Unassembled WGS sequence"/>
</dbReference>
<evidence type="ECO:0000256" key="1">
    <source>
        <dbReference type="SAM" id="MobiDB-lite"/>
    </source>
</evidence>
<dbReference type="AlphaFoldDB" id="Q0UBK6"/>